<dbReference type="EMBL" id="CM007362">
    <property type="protein sequence ID" value="OIW17525.1"/>
    <property type="molecule type" value="Genomic_DNA"/>
</dbReference>
<keyword evidence="2" id="KW-1185">Reference proteome</keyword>
<evidence type="ECO:0008006" key="3">
    <source>
        <dbReference type="Google" id="ProtNLM"/>
    </source>
</evidence>
<dbReference type="Gramene" id="OIW17525">
    <property type="protein sequence ID" value="OIW17525"/>
    <property type="gene ID" value="TanjilG_22637"/>
</dbReference>
<evidence type="ECO:0000313" key="1">
    <source>
        <dbReference type="EMBL" id="OIW17525.1"/>
    </source>
</evidence>
<dbReference type="Proteomes" id="UP000188354">
    <property type="component" value="Chromosome LG02"/>
</dbReference>
<name>A0A4P1RT92_LUPAN</name>
<dbReference type="InterPro" id="IPR008586">
    <property type="entry name" value="DUF868_pln"/>
</dbReference>
<dbReference type="PANTHER" id="PTHR31972:SF74">
    <property type="entry name" value="EXPRESSED PROTEIN"/>
    <property type="match status" value="1"/>
</dbReference>
<dbReference type="AlphaFoldDB" id="A0A4P1RT92"/>
<dbReference type="STRING" id="3871.A0A4P1RT92"/>
<sequence length="309" mass="34880">MKDFPSCFGANGVQIADSSSSNSSKTAQNLVACVYRCRIRGRHCLITVTWTKNLMGQGLSVEIDHESTSSQCLCKVDIKPFVFSKRKGCKSLESCSCKIDVHWDLSSAKFGSRPEPSEGFYVGVVVDQQMILLLGDLRKEALKKTNTVPLPSNAVLVAKKEHVFGKLFGTKAVFCDNGPIHDLVIKCDTTSVTDPSLIIRIDNRTVMQVNRLRWKFRGNHTIMIDGLAVEVFWDVHNMLFDTPLENNAIFMFRTCFSDQNSWAIQPFSDANILQRSFPERFSETKSQDRDFSLILYAWKNMHGCRNSNT</sequence>
<dbReference type="Pfam" id="PF05910">
    <property type="entry name" value="DUF868"/>
    <property type="match status" value="1"/>
</dbReference>
<protein>
    <recommendedName>
        <fullName evidence="3">DUF868 domain-containing protein</fullName>
    </recommendedName>
</protein>
<accession>A0A4P1RT92</accession>
<gene>
    <name evidence="1" type="ORF">TanjilG_22637</name>
</gene>
<proteinExistence type="predicted"/>
<dbReference type="PANTHER" id="PTHR31972">
    <property type="entry name" value="EXPRESSED PROTEIN"/>
    <property type="match status" value="1"/>
</dbReference>
<reference evidence="1 2" key="1">
    <citation type="journal article" date="2017" name="Plant Biotechnol. J.">
        <title>A comprehensive draft genome sequence for lupin (Lupinus angustifolius), an emerging health food: insights into plant-microbe interactions and legume evolution.</title>
        <authorList>
            <person name="Hane J.K."/>
            <person name="Ming Y."/>
            <person name="Kamphuis L.G."/>
            <person name="Nelson M.N."/>
            <person name="Garg G."/>
            <person name="Atkins C.A."/>
            <person name="Bayer P.E."/>
            <person name="Bravo A."/>
            <person name="Bringans S."/>
            <person name="Cannon S."/>
            <person name="Edwards D."/>
            <person name="Foley R."/>
            <person name="Gao L.L."/>
            <person name="Harrison M.J."/>
            <person name="Huang W."/>
            <person name="Hurgobin B."/>
            <person name="Li S."/>
            <person name="Liu C.W."/>
            <person name="McGrath A."/>
            <person name="Morahan G."/>
            <person name="Murray J."/>
            <person name="Weller J."/>
            <person name="Jian J."/>
            <person name="Singh K.B."/>
        </authorList>
    </citation>
    <scope>NUCLEOTIDE SEQUENCE [LARGE SCALE GENOMIC DNA]</scope>
    <source>
        <strain evidence="2">cv. Tanjil</strain>
        <tissue evidence="1">Whole plant</tissue>
    </source>
</reference>
<evidence type="ECO:0000313" key="2">
    <source>
        <dbReference type="Proteomes" id="UP000188354"/>
    </source>
</evidence>
<organism evidence="1 2">
    <name type="scientific">Lupinus angustifolius</name>
    <name type="common">Narrow-leaved blue lupine</name>
    <dbReference type="NCBI Taxonomy" id="3871"/>
    <lineage>
        <taxon>Eukaryota</taxon>
        <taxon>Viridiplantae</taxon>
        <taxon>Streptophyta</taxon>
        <taxon>Embryophyta</taxon>
        <taxon>Tracheophyta</taxon>
        <taxon>Spermatophyta</taxon>
        <taxon>Magnoliopsida</taxon>
        <taxon>eudicotyledons</taxon>
        <taxon>Gunneridae</taxon>
        <taxon>Pentapetalae</taxon>
        <taxon>rosids</taxon>
        <taxon>fabids</taxon>
        <taxon>Fabales</taxon>
        <taxon>Fabaceae</taxon>
        <taxon>Papilionoideae</taxon>
        <taxon>50 kb inversion clade</taxon>
        <taxon>genistoids sensu lato</taxon>
        <taxon>core genistoids</taxon>
        <taxon>Genisteae</taxon>
        <taxon>Lupinus</taxon>
    </lineage>
</organism>